<dbReference type="RefSeq" id="XP_008278752.1">
    <property type="nucleotide sequence ID" value="XM_008280530.1"/>
</dbReference>
<keyword evidence="9" id="KW-0564">Palmitate</keyword>
<comment type="subcellular location">
    <subcellularLocation>
        <location evidence="1">Cell membrane</location>
        <topology evidence="1">Single-pass type I membrane protein</topology>
    </subcellularLocation>
</comment>
<evidence type="ECO:0000259" key="17">
    <source>
        <dbReference type="PROSITE" id="PS50835"/>
    </source>
</evidence>
<keyword evidence="12" id="KW-0449">Lipoprotein</keyword>
<dbReference type="InterPro" id="IPR013783">
    <property type="entry name" value="Ig-like_fold"/>
</dbReference>
<dbReference type="PROSITE" id="PS50835">
    <property type="entry name" value="IG_LIKE"/>
    <property type="match status" value="1"/>
</dbReference>
<keyword evidence="10" id="KW-1015">Disulfide bond</keyword>
<feature type="signal peptide" evidence="16">
    <location>
        <begin position="1"/>
        <end position="21"/>
    </location>
</feature>
<evidence type="ECO:0000313" key="19">
    <source>
        <dbReference type="RefSeq" id="XP_008278752.1"/>
    </source>
</evidence>
<keyword evidence="6 15" id="KW-1133">Transmembrane helix</keyword>
<feature type="transmembrane region" description="Helical" evidence="15">
    <location>
        <begin position="177"/>
        <end position="199"/>
    </location>
</feature>
<feature type="chain" id="PRO_5044704341" evidence="16">
    <location>
        <begin position="22"/>
        <end position="230"/>
    </location>
</feature>
<dbReference type="AlphaFoldDB" id="A0A9Y4JWQ3"/>
<feature type="region of interest" description="Disordered" evidence="14">
    <location>
        <begin position="211"/>
        <end position="230"/>
    </location>
</feature>
<evidence type="ECO:0000256" key="13">
    <source>
        <dbReference type="ARBA" id="ARBA00023319"/>
    </source>
</evidence>
<evidence type="ECO:0000313" key="18">
    <source>
        <dbReference type="Proteomes" id="UP000694891"/>
    </source>
</evidence>
<dbReference type="GO" id="GO:0002250">
    <property type="term" value="P:adaptive immune response"/>
    <property type="evidence" value="ECO:0007669"/>
    <property type="project" value="UniProtKB-KW"/>
</dbReference>
<feature type="domain" description="Ig-like" evidence="17">
    <location>
        <begin position="16"/>
        <end position="113"/>
    </location>
</feature>
<dbReference type="InterPro" id="IPR007110">
    <property type="entry name" value="Ig-like_dom"/>
</dbReference>
<evidence type="ECO:0000256" key="3">
    <source>
        <dbReference type="ARBA" id="ARBA00022692"/>
    </source>
</evidence>
<evidence type="ECO:0000256" key="16">
    <source>
        <dbReference type="SAM" id="SignalP"/>
    </source>
</evidence>
<organism evidence="18 19">
    <name type="scientific">Stegastes partitus</name>
    <name type="common">bicolor damselfish</name>
    <dbReference type="NCBI Taxonomy" id="144197"/>
    <lineage>
        <taxon>Eukaryota</taxon>
        <taxon>Metazoa</taxon>
        <taxon>Chordata</taxon>
        <taxon>Craniata</taxon>
        <taxon>Vertebrata</taxon>
        <taxon>Euteleostomi</taxon>
        <taxon>Actinopterygii</taxon>
        <taxon>Neopterygii</taxon>
        <taxon>Teleostei</taxon>
        <taxon>Neoteleostei</taxon>
        <taxon>Acanthomorphata</taxon>
        <taxon>Ovalentaria</taxon>
        <taxon>Pomacentridae</taxon>
        <taxon>Stegastes</taxon>
    </lineage>
</organism>
<evidence type="ECO:0000313" key="20">
    <source>
        <dbReference type="RefSeq" id="XP_008278753.1"/>
    </source>
</evidence>
<keyword evidence="2" id="KW-1003">Cell membrane</keyword>
<evidence type="ECO:0000256" key="11">
    <source>
        <dbReference type="ARBA" id="ARBA00023180"/>
    </source>
</evidence>
<evidence type="ECO:0000256" key="2">
    <source>
        <dbReference type="ARBA" id="ARBA00022475"/>
    </source>
</evidence>
<dbReference type="PANTHER" id="PTHR10441:SF2">
    <property type="entry name" value="T-CELL SURFACE GLYCOPROTEIN CD8 ALPHA CHAIN"/>
    <property type="match status" value="1"/>
</dbReference>
<accession>A0A9Y4JWQ3</accession>
<reference evidence="19 20" key="1">
    <citation type="submission" date="2025-04" db="UniProtKB">
        <authorList>
            <consortium name="RefSeq"/>
        </authorList>
    </citation>
    <scope>IDENTIFICATION</scope>
</reference>
<evidence type="ECO:0000256" key="10">
    <source>
        <dbReference type="ARBA" id="ARBA00023157"/>
    </source>
</evidence>
<dbReference type="RefSeq" id="XP_008278754.1">
    <property type="nucleotide sequence ID" value="XM_008280532.1"/>
</dbReference>
<name>A0A9Y4JWQ3_9TELE</name>
<keyword evidence="3 15" id="KW-0812">Transmembrane</keyword>
<evidence type="ECO:0000256" key="9">
    <source>
        <dbReference type="ARBA" id="ARBA00023139"/>
    </source>
</evidence>
<evidence type="ECO:0000256" key="7">
    <source>
        <dbReference type="ARBA" id="ARBA00023130"/>
    </source>
</evidence>
<dbReference type="PANTHER" id="PTHR10441">
    <property type="entry name" value="CD8 ALPHA CHAIN"/>
    <property type="match status" value="1"/>
</dbReference>
<dbReference type="SUPFAM" id="SSF48726">
    <property type="entry name" value="Immunoglobulin"/>
    <property type="match status" value="1"/>
</dbReference>
<keyword evidence="8 15" id="KW-0472">Membrane</keyword>
<keyword evidence="4 16" id="KW-0732">Signal</keyword>
<keyword evidence="5" id="KW-0391">Immunity</keyword>
<evidence type="ECO:0000256" key="5">
    <source>
        <dbReference type="ARBA" id="ARBA00022859"/>
    </source>
</evidence>
<evidence type="ECO:0000256" key="6">
    <source>
        <dbReference type="ARBA" id="ARBA00022989"/>
    </source>
</evidence>
<keyword evidence="11" id="KW-0325">Glycoprotein</keyword>
<dbReference type="GO" id="GO:0005886">
    <property type="term" value="C:plasma membrane"/>
    <property type="evidence" value="ECO:0007669"/>
    <property type="project" value="UniProtKB-SubCell"/>
</dbReference>
<protein>
    <submittedName>
        <fullName evidence="19 20">T-cell surface glycoprotein CD8 alpha chain-like isoform X1</fullName>
    </submittedName>
</protein>
<evidence type="ECO:0000256" key="8">
    <source>
        <dbReference type="ARBA" id="ARBA00023136"/>
    </source>
</evidence>
<evidence type="ECO:0000256" key="12">
    <source>
        <dbReference type="ARBA" id="ARBA00023288"/>
    </source>
</evidence>
<keyword evidence="18" id="KW-1185">Reference proteome</keyword>
<evidence type="ECO:0000256" key="14">
    <source>
        <dbReference type="SAM" id="MobiDB-lite"/>
    </source>
</evidence>
<dbReference type="InterPro" id="IPR036179">
    <property type="entry name" value="Ig-like_dom_sf"/>
</dbReference>
<dbReference type="InterPro" id="IPR015468">
    <property type="entry name" value="CD8_asu"/>
</dbReference>
<gene>
    <name evidence="19 20 21" type="primary">LOC103356410</name>
</gene>
<evidence type="ECO:0000256" key="15">
    <source>
        <dbReference type="SAM" id="Phobius"/>
    </source>
</evidence>
<dbReference type="Proteomes" id="UP000694891">
    <property type="component" value="Unplaced"/>
</dbReference>
<evidence type="ECO:0000313" key="21">
    <source>
        <dbReference type="RefSeq" id="XP_008278754.1"/>
    </source>
</evidence>
<dbReference type="RefSeq" id="XP_008278753.1">
    <property type="nucleotide sequence ID" value="XM_008280531.1"/>
</dbReference>
<sequence length="230" mass="25544">MDPKWIQILVILVFYPKMTSGAEGTKEKTVKEGELVEIECRPPESTNMIIWFRALDNSGMEYIASFTSNGIEKSKSSNFDQIFSHGTIYKNTLKLKAFQKSRDSGVYGCATLHLGKELKFGTATRLLGQETRKDTPVGSPTKAPNNQIAAVTPCNCNDKYKKTAGAAIPSLYCSVVILGPLAGGCGLLLLLLIITAVYCNRIRTRRCPHHYKRKPRMGAPEKQMMTNRHV</sequence>
<keyword evidence="7" id="KW-1064">Adaptive immunity</keyword>
<dbReference type="Gene3D" id="2.60.40.10">
    <property type="entry name" value="Immunoglobulins"/>
    <property type="match status" value="1"/>
</dbReference>
<evidence type="ECO:0000256" key="4">
    <source>
        <dbReference type="ARBA" id="ARBA00022729"/>
    </source>
</evidence>
<proteinExistence type="predicted"/>
<keyword evidence="13" id="KW-0393">Immunoglobulin domain</keyword>
<evidence type="ECO:0000256" key="1">
    <source>
        <dbReference type="ARBA" id="ARBA00004251"/>
    </source>
</evidence>
<dbReference type="CDD" id="cd00099">
    <property type="entry name" value="IgV"/>
    <property type="match status" value="1"/>
</dbReference>
<dbReference type="CTD" id="925"/>